<dbReference type="SUPFAM" id="SSF53067">
    <property type="entry name" value="Actin-like ATPase domain"/>
    <property type="match status" value="2"/>
</dbReference>
<dbReference type="PIRSF" id="PIRSF000538">
    <property type="entry name" value="GlpK"/>
    <property type="match status" value="1"/>
</dbReference>
<dbReference type="EC" id="2.7.1.17" evidence="8 10"/>
<dbReference type="AlphaFoldDB" id="A0A8S0FDQ4"/>
<dbReference type="InterPro" id="IPR018483">
    <property type="entry name" value="Carb_kinase_FGGY_CS"/>
</dbReference>
<dbReference type="Pfam" id="PF02782">
    <property type="entry name" value="FGGY_C"/>
    <property type="match status" value="1"/>
</dbReference>
<proteinExistence type="inferred from homology"/>
<dbReference type="PROSITE" id="PS00933">
    <property type="entry name" value="FGGY_KINASES_1"/>
    <property type="match status" value="1"/>
</dbReference>
<evidence type="ECO:0000313" key="14">
    <source>
        <dbReference type="Proteomes" id="UP000467488"/>
    </source>
</evidence>
<evidence type="ECO:0000259" key="11">
    <source>
        <dbReference type="Pfam" id="PF00370"/>
    </source>
</evidence>
<feature type="site" description="Important for activity" evidence="8">
    <location>
        <position position="6"/>
    </location>
</feature>
<evidence type="ECO:0000256" key="7">
    <source>
        <dbReference type="ARBA" id="ARBA00023277"/>
    </source>
</evidence>
<feature type="binding site" evidence="8">
    <location>
        <begin position="77"/>
        <end position="78"/>
    </location>
    <ligand>
        <name>substrate</name>
    </ligand>
</feature>
<dbReference type="InterPro" id="IPR043129">
    <property type="entry name" value="ATPase_NBD"/>
</dbReference>
<keyword evidence="6 8" id="KW-0067">ATP-binding</keyword>
<dbReference type="Gene3D" id="3.30.420.40">
    <property type="match status" value="2"/>
</dbReference>
<evidence type="ECO:0000256" key="10">
    <source>
        <dbReference type="RuleBase" id="RU364073"/>
    </source>
</evidence>
<dbReference type="InterPro" id="IPR050406">
    <property type="entry name" value="FGGY_Carb_Kinase"/>
</dbReference>
<keyword evidence="2 8" id="KW-0859">Xylose metabolism</keyword>
<dbReference type="GO" id="GO:0004856">
    <property type="term" value="F:D-xylulokinase activity"/>
    <property type="evidence" value="ECO:0007669"/>
    <property type="project" value="UniProtKB-UniRule"/>
</dbReference>
<dbReference type="EMBL" id="AP022360">
    <property type="protein sequence ID" value="BBU79872.1"/>
    <property type="molecule type" value="Genomic_DNA"/>
</dbReference>
<dbReference type="GO" id="GO:0042732">
    <property type="term" value="P:D-xylose metabolic process"/>
    <property type="evidence" value="ECO:0007669"/>
    <property type="project" value="UniProtKB-KW"/>
</dbReference>
<name>A0A8S0FDQ4_ECOLX</name>
<feature type="domain" description="Carbohydrate kinase FGGY N-terminal" evidence="11">
    <location>
        <begin position="1"/>
        <end position="241"/>
    </location>
</feature>
<evidence type="ECO:0000256" key="5">
    <source>
        <dbReference type="ARBA" id="ARBA00022777"/>
    </source>
</evidence>
<sequence length="519" mass="56264">MYIGIDLGTSGVKVILLNEQGEVVAAQTEKLTVSRPHPLWSEQDPEQWWQATDRAMKALGVQHSLQDVKALGIAGQMHGATLLDAQQRVLRPAILWNDGRCAQECTLLEARVPQSRVITGNLMMPGFTAPKLLWVQRHEPEIRFRQIDKVLLPKDYLRLRMTGEFASDMSDAAGTMWLDVAKRDWSDDMLQACHLSRDQMPALYEGSEITGALLPEVAKAWGMAAVPVVAGGGDNAAGAVGVGMVDANQAMLSLGTSGVYFAVSEGFLSKPESAVHSFCHALPQRWHLMSVMLSAASCLDWAAKLTCHARHPCHGLSNVPALITAARQADESAEPVWFLPYLSGERTPHNNPQAKGVFFGLTHQHGPNELARAVLEGVGYALADGMDVVHACGIKPQSVTLIGGGARSEYWRQMLADISGQQLDYRTGGDVGPALGAARLAQIAANPEKSLIELLPQLPLEQSHLPDAQRYAAYQPRRETSFTPLMAVPSPLSATSAINGVNVIPCLTGWGIIHIYIYK</sequence>
<evidence type="ECO:0000313" key="13">
    <source>
        <dbReference type="EMBL" id="BBU79872.1"/>
    </source>
</evidence>
<comment type="function">
    <text evidence="8">Catalyzes the phosphorylation of D-xylulose to D-xylulose 5-phosphate.</text>
</comment>
<protein>
    <recommendedName>
        <fullName evidence="8 10">Xylulose kinase</fullName>
        <shortName evidence="8 10">Xylulokinase</shortName>
        <ecNumber evidence="8 10">2.7.1.17</ecNumber>
    </recommendedName>
</protein>
<dbReference type="InterPro" id="IPR018484">
    <property type="entry name" value="FGGY_N"/>
</dbReference>
<evidence type="ECO:0000256" key="3">
    <source>
        <dbReference type="ARBA" id="ARBA00022679"/>
    </source>
</evidence>
<dbReference type="FunFam" id="3.30.420.40:FF:000168">
    <property type="entry name" value="Xylulose kinase"/>
    <property type="match status" value="1"/>
</dbReference>
<evidence type="ECO:0000256" key="1">
    <source>
        <dbReference type="ARBA" id="ARBA00009156"/>
    </source>
</evidence>
<dbReference type="PROSITE" id="PS00445">
    <property type="entry name" value="FGGY_KINASES_2"/>
    <property type="match status" value="1"/>
</dbReference>
<dbReference type="NCBIfam" id="NF011601">
    <property type="entry name" value="PRK15027.1"/>
    <property type="match status" value="1"/>
</dbReference>
<dbReference type="PANTHER" id="PTHR43095">
    <property type="entry name" value="SUGAR KINASE"/>
    <property type="match status" value="1"/>
</dbReference>
<dbReference type="NCBIfam" id="TIGR01312">
    <property type="entry name" value="XylB"/>
    <property type="match status" value="1"/>
</dbReference>
<feature type="active site" description="Proton acceptor" evidence="8">
    <location>
        <position position="234"/>
    </location>
</feature>
<dbReference type="HAMAP" id="MF_02220">
    <property type="entry name" value="XylB"/>
    <property type="match status" value="1"/>
</dbReference>
<reference evidence="13 14" key="1">
    <citation type="submission" date="2020-01" db="EMBL/GenBank/DDBJ databases">
        <title>Dynamics of blaIMP-6 dissemination in carbapenem resistant Enterobacteriacea isolated from regional surveillance in Osaka, Japan.</title>
        <authorList>
            <person name="Abe R."/>
            <person name="Akeda Y."/>
            <person name="Sugawara Y."/>
            <person name="Yamamoto N."/>
            <person name="Tomono K."/>
            <person name="Takeuchi D."/>
            <person name="Kawahara R."/>
            <person name="Hamada S."/>
        </authorList>
    </citation>
    <scope>NUCLEOTIDE SEQUENCE [LARGE SCALE GENOMIC DNA]</scope>
    <source>
        <strain evidence="13 14">E300</strain>
    </source>
</reference>
<dbReference type="PANTHER" id="PTHR43095:SF6">
    <property type="entry name" value="XYLULOSE KINASE"/>
    <property type="match status" value="1"/>
</dbReference>
<comment type="catalytic activity">
    <reaction evidence="8 10">
        <text>D-xylulose + ATP = D-xylulose 5-phosphate + ADP + H(+)</text>
        <dbReference type="Rhea" id="RHEA:10964"/>
        <dbReference type="ChEBI" id="CHEBI:15378"/>
        <dbReference type="ChEBI" id="CHEBI:17140"/>
        <dbReference type="ChEBI" id="CHEBI:30616"/>
        <dbReference type="ChEBI" id="CHEBI:57737"/>
        <dbReference type="ChEBI" id="CHEBI:456216"/>
        <dbReference type="EC" id="2.7.1.17"/>
    </reaction>
</comment>
<evidence type="ECO:0000256" key="4">
    <source>
        <dbReference type="ARBA" id="ARBA00022741"/>
    </source>
</evidence>
<evidence type="ECO:0000259" key="12">
    <source>
        <dbReference type="Pfam" id="PF02782"/>
    </source>
</evidence>
<evidence type="ECO:0000256" key="8">
    <source>
        <dbReference type="HAMAP-Rule" id="MF_02220"/>
    </source>
</evidence>
<accession>A0A8S0FDQ4</accession>
<keyword evidence="3 8" id="KW-0808">Transferase</keyword>
<keyword evidence="7 8" id="KW-0119">Carbohydrate metabolism</keyword>
<comment type="similarity">
    <text evidence="1 8 9">Belongs to the FGGY kinase family.</text>
</comment>
<organism evidence="13 14">
    <name type="scientific">Escherichia coli</name>
    <dbReference type="NCBI Taxonomy" id="562"/>
    <lineage>
        <taxon>Bacteria</taxon>
        <taxon>Pseudomonadati</taxon>
        <taxon>Pseudomonadota</taxon>
        <taxon>Gammaproteobacteria</taxon>
        <taxon>Enterobacterales</taxon>
        <taxon>Enterobacteriaceae</taxon>
        <taxon>Escherichia</taxon>
    </lineage>
</organism>
<feature type="domain" description="Carbohydrate kinase FGGY C-terminal" evidence="12">
    <location>
        <begin position="250"/>
        <end position="445"/>
    </location>
</feature>
<evidence type="ECO:0000256" key="9">
    <source>
        <dbReference type="RuleBase" id="RU003733"/>
    </source>
</evidence>
<evidence type="ECO:0000256" key="6">
    <source>
        <dbReference type="ARBA" id="ARBA00022840"/>
    </source>
</evidence>
<dbReference type="GO" id="GO:0005998">
    <property type="term" value="P:xylulose catabolic process"/>
    <property type="evidence" value="ECO:0007669"/>
    <property type="project" value="UniProtKB-UniRule"/>
</dbReference>
<dbReference type="CDD" id="cd07808">
    <property type="entry name" value="ASKHA_NBD_FGGY_EcXK-like"/>
    <property type="match status" value="1"/>
</dbReference>
<dbReference type="InterPro" id="IPR000577">
    <property type="entry name" value="Carb_kinase_FGGY"/>
</dbReference>
<keyword evidence="5 8" id="KW-0418">Kinase</keyword>
<dbReference type="InterPro" id="IPR006000">
    <property type="entry name" value="Xylulokinase"/>
</dbReference>
<dbReference type="GO" id="GO:0005524">
    <property type="term" value="F:ATP binding"/>
    <property type="evidence" value="ECO:0007669"/>
    <property type="project" value="UniProtKB-UniRule"/>
</dbReference>
<dbReference type="Pfam" id="PF00370">
    <property type="entry name" value="FGGY_N"/>
    <property type="match status" value="1"/>
</dbReference>
<evidence type="ECO:0000256" key="2">
    <source>
        <dbReference type="ARBA" id="ARBA00022629"/>
    </source>
</evidence>
<dbReference type="Proteomes" id="UP000467488">
    <property type="component" value="Chromosome"/>
</dbReference>
<dbReference type="InterPro" id="IPR018485">
    <property type="entry name" value="FGGY_C"/>
</dbReference>
<gene>
    <name evidence="8 10" type="primary">xylB</name>
    <name evidence="13" type="ORF">EIMP300_12720</name>
</gene>
<keyword evidence="4 8" id="KW-0547">Nucleotide-binding</keyword>